<dbReference type="InterPro" id="IPR022791">
    <property type="entry name" value="L-PG_synthase/AglD"/>
</dbReference>
<dbReference type="GO" id="GO:0005886">
    <property type="term" value="C:plasma membrane"/>
    <property type="evidence" value="ECO:0007669"/>
    <property type="project" value="UniProtKB-SubCell"/>
</dbReference>
<dbReference type="PANTHER" id="PTHR39087:SF2">
    <property type="entry name" value="UPF0104 MEMBRANE PROTEIN MJ1595"/>
    <property type="match status" value="1"/>
</dbReference>
<feature type="transmembrane region" description="Helical" evidence="6">
    <location>
        <begin position="163"/>
        <end position="185"/>
    </location>
</feature>
<feature type="transmembrane region" description="Helical" evidence="6">
    <location>
        <begin position="330"/>
        <end position="347"/>
    </location>
</feature>
<evidence type="ECO:0000256" key="6">
    <source>
        <dbReference type="SAM" id="Phobius"/>
    </source>
</evidence>
<accession>A0A6G8PZX0</accession>
<sequence>MSFKTLLRSGLYLASLGLAVHLVLPRIPGIERSFVLISNSSGPLIWAAFLAIFASYACYAEILGRTVGATTGLGVSARSRKRHGLGRWFMFRLTVAEHGASKVLPGGGSAAAAVTYAGLRIRGLKPTRGALAVATTSVLVYGTLTAIFLASLVYLVLDQELNRAATVASVFALFLTFCALVLATLSYRSPNATRRFLTGVLYRVGRLLLRRRWSRRQTELRAARVVLGLQYEVRALREQLLYHPVAAARLFVLAVLYWAMDAACLFLIFVSLGVPTGGVELLVAYGVATTFGSLPLTPGGLGVVEATMIGTLALLGAGPEVAIPVLGYRLFNFWLPIPLAAILYPTLHVGSAKYAREEGAPERRPKLRRKKPR</sequence>
<dbReference type="EMBL" id="CP045121">
    <property type="protein sequence ID" value="QIN79745.1"/>
    <property type="molecule type" value="Genomic_DNA"/>
</dbReference>
<gene>
    <name evidence="7" type="ORF">GBA65_15750</name>
</gene>
<feature type="transmembrane region" description="Helical" evidence="6">
    <location>
        <begin position="41"/>
        <end position="59"/>
    </location>
</feature>
<evidence type="ECO:0000313" key="7">
    <source>
        <dbReference type="EMBL" id="QIN79745.1"/>
    </source>
</evidence>
<evidence type="ECO:0000256" key="5">
    <source>
        <dbReference type="ARBA" id="ARBA00023136"/>
    </source>
</evidence>
<evidence type="ECO:0000256" key="3">
    <source>
        <dbReference type="ARBA" id="ARBA00022692"/>
    </source>
</evidence>
<evidence type="ECO:0000256" key="1">
    <source>
        <dbReference type="ARBA" id="ARBA00004651"/>
    </source>
</evidence>
<keyword evidence="4 6" id="KW-1133">Transmembrane helix</keyword>
<keyword evidence="8" id="KW-1185">Reference proteome</keyword>
<protein>
    <submittedName>
        <fullName evidence="7">Flippase-like domain-containing protein</fullName>
    </submittedName>
</protein>
<dbReference type="AlphaFoldDB" id="A0A6G8PZX0"/>
<keyword evidence="5 6" id="KW-0472">Membrane</keyword>
<reference evidence="7 8" key="1">
    <citation type="submission" date="2019-10" db="EMBL/GenBank/DDBJ databases">
        <title>Rubrobacter sp nov SCSIO 52915 isolated from a deep-sea sediment in the South China Sea.</title>
        <authorList>
            <person name="Chen R.W."/>
        </authorList>
    </citation>
    <scope>NUCLEOTIDE SEQUENCE [LARGE SCALE GENOMIC DNA]</scope>
    <source>
        <strain evidence="7 8">SCSIO 52915</strain>
    </source>
</reference>
<keyword evidence="2" id="KW-1003">Cell membrane</keyword>
<evidence type="ECO:0000256" key="4">
    <source>
        <dbReference type="ARBA" id="ARBA00022989"/>
    </source>
</evidence>
<comment type="subcellular location">
    <subcellularLocation>
        <location evidence="1">Cell membrane</location>
        <topology evidence="1">Multi-pass membrane protein</topology>
    </subcellularLocation>
</comment>
<evidence type="ECO:0000313" key="8">
    <source>
        <dbReference type="Proteomes" id="UP000502706"/>
    </source>
</evidence>
<feature type="transmembrane region" description="Helical" evidence="6">
    <location>
        <begin position="130"/>
        <end position="157"/>
    </location>
</feature>
<dbReference type="RefSeq" id="WP_166397415.1">
    <property type="nucleotide sequence ID" value="NZ_CP045121.1"/>
</dbReference>
<dbReference type="Pfam" id="PF03706">
    <property type="entry name" value="LPG_synthase_TM"/>
    <property type="match status" value="1"/>
</dbReference>
<dbReference type="KEGG" id="rmar:GBA65_15750"/>
<keyword evidence="3 6" id="KW-0812">Transmembrane</keyword>
<organism evidence="7 8">
    <name type="scientific">Rubrobacter marinus</name>
    <dbReference type="NCBI Taxonomy" id="2653852"/>
    <lineage>
        <taxon>Bacteria</taxon>
        <taxon>Bacillati</taxon>
        <taxon>Actinomycetota</taxon>
        <taxon>Rubrobacteria</taxon>
        <taxon>Rubrobacterales</taxon>
        <taxon>Rubrobacteraceae</taxon>
        <taxon>Rubrobacter</taxon>
    </lineage>
</organism>
<dbReference type="PANTHER" id="PTHR39087">
    <property type="entry name" value="UPF0104 MEMBRANE PROTEIN MJ1595"/>
    <property type="match status" value="1"/>
</dbReference>
<name>A0A6G8PZX0_9ACTN</name>
<dbReference type="NCBIfam" id="TIGR00374">
    <property type="entry name" value="flippase-like domain"/>
    <property type="match status" value="1"/>
</dbReference>
<proteinExistence type="predicted"/>
<dbReference type="Proteomes" id="UP000502706">
    <property type="component" value="Chromosome"/>
</dbReference>
<evidence type="ECO:0000256" key="2">
    <source>
        <dbReference type="ARBA" id="ARBA00022475"/>
    </source>
</evidence>